<keyword evidence="2" id="KW-1185">Reference proteome</keyword>
<dbReference type="PANTHER" id="PTHR31906">
    <property type="entry name" value="PLASTID-LIPID-ASSOCIATED PROTEIN 4, CHLOROPLASTIC-RELATED"/>
    <property type="match status" value="1"/>
</dbReference>
<evidence type="ECO:0000313" key="1">
    <source>
        <dbReference type="EMBL" id="KAK2998229.1"/>
    </source>
</evidence>
<organism evidence="1 2">
    <name type="scientific">Escallonia herrerae</name>
    <dbReference type="NCBI Taxonomy" id="1293975"/>
    <lineage>
        <taxon>Eukaryota</taxon>
        <taxon>Viridiplantae</taxon>
        <taxon>Streptophyta</taxon>
        <taxon>Embryophyta</taxon>
        <taxon>Tracheophyta</taxon>
        <taxon>Spermatophyta</taxon>
        <taxon>Magnoliopsida</taxon>
        <taxon>eudicotyledons</taxon>
        <taxon>Gunneridae</taxon>
        <taxon>Pentapetalae</taxon>
        <taxon>asterids</taxon>
        <taxon>campanulids</taxon>
        <taxon>Escalloniales</taxon>
        <taxon>Escalloniaceae</taxon>
        <taxon>Escallonia</taxon>
    </lineage>
</organism>
<accession>A0AA89ABW2</accession>
<comment type="caution">
    <text evidence="1">The sequence shown here is derived from an EMBL/GenBank/DDBJ whole genome shotgun (WGS) entry which is preliminary data.</text>
</comment>
<dbReference type="EMBL" id="JAVXUP010003749">
    <property type="protein sequence ID" value="KAK2998229.1"/>
    <property type="molecule type" value="Genomic_DNA"/>
</dbReference>
<proteinExistence type="predicted"/>
<sequence>MAAATASSSNFFSTLGATTTTTTVTGVTRLSLPPNSPLTSSLRRRRSPKIGGIYATISTAPTSSKPDDLVATIFHKVVQTDRGVSLTRDEHRKVAEVAQELQKFCVDEPAKCPLIFGEWDVVYCSVPTSPGGGYRSAVGRLFFRTKDMIQVIEAPDIVKNRVSFSALGFLDGEVSLQGSCLVKFGII</sequence>
<dbReference type="InterPro" id="IPR039633">
    <property type="entry name" value="PAP"/>
</dbReference>
<gene>
    <name evidence="1" type="ORF">RJ639_022603</name>
</gene>
<evidence type="ECO:0008006" key="3">
    <source>
        <dbReference type="Google" id="ProtNLM"/>
    </source>
</evidence>
<name>A0AA89ABW2_9ASTE</name>
<dbReference type="AlphaFoldDB" id="A0AA89ABW2"/>
<evidence type="ECO:0000313" key="2">
    <source>
        <dbReference type="Proteomes" id="UP001188597"/>
    </source>
</evidence>
<protein>
    <recommendedName>
        <fullName evidence="3">Plastid lipid-associated protein/fibrillin conserved domain-containing protein</fullName>
    </recommendedName>
</protein>
<reference evidence="1" key="1">
    <citation type="submission" date="2022-12" db="EMBL/GenBank/DDBJ databases">
        <title>Draft genome assemblies for two species of Escallonia (Escalloniales).</title>
        <authorList>
            <person name="Chanderbali A."/>
            <person name="Dervinis C."/>
            <person name="Anghel I."/>
            <person name="Soltis D."/>
            <person name="Soltis P."/>
            <person name="Zapata F."/>
        </authorList>
    </citation>
    <scope>NUCLEOTIDE SEQUENCE</scope>
    <source>
        <strain evidence="1">UCBG64.0493</strain>
        <tissue evidence="1">Leaf</tissue>
    </source>
</reference>
<dbReference type="Proteomes" id="UP001188597">
    <property type="component" value="Unassembled WGS sequence"/>
</dbReference>